<dbReference type="EMBL" id="PEYD01000036">
    <property type="protein sequence ID" value="PIS39470.1"/>
    <property type="molecule type" value="Genomic_DNA"/>
</dbReference>
<sequence>MRRLRIFVIILAVIIGLAGYWKYRENVYSKEVLKLEILGPTETTLLQEIEYAVKYKNNGNFNLEEAKLVFECPKNSLECSVAGKEKSPEEKKSLRKEFSLSTIYPGEEKIIRLKTRLLGKENETKEAKATISYRPKNLKALYDSSTTFTTQIKQVLLNFEFDFPSKAESGRELKFSLNYFSNLDYPLSNIGVKVEYPSGFQFLESKPQSLEKTDFEIKSLNKTEGGRIEINGLLTGNAGEQKIFRAVFGIWKEGEFIVLKEAMRGVEIIEPSLYISQLINGKPDYFAQIGDFLHYEIYFRNLGTKPFENLSLIAKLKGGLFDLSNIKSDSGENTSGDNTIVWDWKKVPELKFLDSGKEGKIEFWVNLKSDEQPGPGENPSVTDEIIFPGQTKKEFLTKINSKLILTQKGYIDDEIFGSPGPLPPRVGEKSYFTVVWQVENFYNKIGNAKVKAVLSPLAELTGKIFPENAALTFDSNSRELLWQIGDLEPGTEKKVQLAFQLALNLKEAERFSTLLMTPAEISGEDKWTNQILSTKTLPLYTNFSEMIIGEGIMPYSTSTGD</sequence>
<proteinExistence type="predicted"/>
<name>A0A2H0YLY6_9BACT</name>
<dbReference type="Proteomes" id="UP000230088">
    <property type="component" value="Unassembled WGS sequence"/>
</dbReference>
<reference evidence="2" key="1">
    <citation type="submission" date="2017-09" db="EMBL/GenBank/DDBJ databases">
        <title>Depth-based differentiation of microbial function through sediment-hosted aquifers and enrichment of novel symbionts in the deep terrestrial subsurface.</title>
        <authorList>
            <person name="Probst A.J."/>
            <person name="Ladd B."/>
            <person name="Jarett J.K."/>
            <person name="Geller-Mcgrath D.E."/>
            <person name="Sieber C.M.K."/>
            <person name="Emerson J.B."/>
            <person name="Anantharaman K."/>
            <person name="Thomas B.C."/>
            <person name="Malmstrom R."/>
            <person name="Stieglmeier M."/>
            <person name="Klingl A."/>
            <person name="Woyke T."/>
            <person name="Ryan C.M."/>
            <person name="Banfield J.F."/>
        </authorList>
    </citation>
    <scope>NUCLEOTIDE SEQUENCE [LARGE SCALE GENOMIC DNA]</scope>
</reference>
<dbReference type="AlphaFoldDB" id="A0A2H0YLY6"/>
<organism evidence="1 2">
    <name type="scientific">Candidatus Nealsonbacteria bacterium CG08_land_8_20_14_0_20_38_20</name>
    <dbReference type="NCBI Taxonomy" id="1974705"/>
    <lineage>
        <taxon>Bacteria</taxon>
        <taxon>Candidatus Nealsoniibacteriota</taxon>
    </lineage>
</organism>
<comment type="caution">
    <text evidence="1">The sequence shown here is derived from an EMBL/GenBank/DDBJ whole genome shotgun (WGS) entry which is preliminary data.</text>
</comment>
<evidence type="ECO:0008006" key="3">
    <source>
        <dbReference type="Google" id="ProtNLM"/>
    </source>
</evidence>
<accession>A0A2H0YLY6</accession>
<protein>
    <recommendedName>
        <fullName evidence="3">DUF11 domain-containing protein</fullName>
    </recommendedName>
</protein>
<gene>
    <name evidence="1" type="ORF">COT33_01855</name>
</gene>
<evidence type="ECO:0000313" key="2">
    <source>
        <dbReference type="Proteomes" id="UP000230088"/>
    </source>
</evidence>
<evidence type="ECO:0000313" key="1">
    <source>
        <dbReference type="EMBL" id="PIS39470.1"/>
    </source>
</evidence>